<accession>A0ABU4UXG7</accession>
<reference evidence="8 9" key="2">
    <citation type="submission" date="2023-11" db="EMBL/GenBank/DDBJ databases">
        <authorList>
            <person name="Lara A.C."/>
            <person name="Chronakova A."/>
        </authorList>
    </citation>
    <scope>NUCLEOTIDE SEQUENCE [LARGE SCALE GENOMIC DNA]</scope>
    <source>
        <strain evidence="8 9">BCCO 10_0061</strain>
    </source>
</reference>
<evidence type="ECO:0000256" key="4">
    <source>
        <dbReference type="SAM" id="MobiDB-lite"/>
    </source>
</evidence>
<gene>
    <name evidence="8" type="ORF">SK854_17530</name>
</gene>
<reference evidence="8 9" key="1">
    <citation type="submission" date="2023-11" db="EMBL/GenBank/DDBJ databases">
        <title>Lentzea sokolovensis, sp. nov., Lentzea kristufkii, sp. nov., and Lentzea miocenensis, sp. nov., rare actinobacteria from Sokolov Coal Basin, Miocene lacustrine sediment, Czech Republic.</title>
        <authorList>
            <person name="Lara A."/>
            <person name="Kotroba L."/>
            <person name="Nouioui I."/>
            <person name="Neumann-Schaal M."/>
            <person name="Mast Y."/>
            <person name="Chronakova A."/>
        </authorList>
    </citation>
    <scope>NUCLEOTIDE SEQUENCE [LARGE SCALE GENOMIC DNA]</scope>
    <source>
        <strain evidence="8 9">BCCO 10_0061</strain>
    </source>
</reference>
<dbReference type="InterPro" id="IPR013783">
    <property type="entry name" value="Ig-like_fold"/>
</dbReference>
<feature type="domain" description="SD-repeat containing protein B" evidence="7">
    <location>
        <begin position="66"/>
        <end position="145"/>
    </location>
</feature>
<keyword evidence="5" id="KW-1133">Transmembrane helix</keyword>
<name>A0ABU4UXG7_9PSEU</name>
<dbReference type="InterPro" id="IPR033764">
    <property type="entry name" value="Sdr_B"/>
</dbReference>
<dbReference type="InterPro" id="IPR051417">
    <property type="entry name" value="SDr/BOS_complex"/>
</dbReference>
<evidence type="ECO:0000313" key="9">
    <source>
        <dbReference type="Proteomes" id="UP001285352"/>
    </source>
</evidence>
<evidence type="ECO:0000313" key="8">
    <source>
        <dbReference type="EMBL" id="MDX8143925.1"/>
    </source>
</evidence>
<evidence type="ECO:0000256" key="6">
    <source>
        <dbReference type="SAM" id="SignalP"/>
    </source>
</evidence>
<evidence type="ECO:0000256" key="1">
    <source>
        <dbReference type="ARBA" id="ARBA00004613"/>
    </source>
</evidence>
<keyword evidence="9" id="KW-1185">Reference proteome</keyword>
<feature type="region of interest" description="Disordered" evidence="4">
    <location>
        <begin position="30"/>
        <end position="63"/>
    </location>
</feature>
<keyword evidence="3 6" id="KW-0732">Signal</keyword>
<evidence type="ECO:0000256" key="5">
    <source>
        <dbReference type="SAM" id="Phobius"/>
    </source>
</evidence>
<dbReference type="PANTHER" id="PTHR23303">
    <property type="entry name" value="CARBOXYPEPTIDASE REGULATORY REGION-CONTAINING"/>
    <property type="match status" value="1"/>
</dbReference>
<feature type="compositionally biased region" description="Pro residues" evidence="4">
    <location>
        <begin position="49"/>
        <end position="58"/>
    </location>
</feature>
<dbReference type="SUPFAM" id="SSF117074">
    <property type="entry name" value="Hypothetical protein PA1324"/>
    <property type="match status" value="4"/>
</dbReference>
<comment type="subcellular location">
    <subcellularLocation>
        <location evidence="1">Secreted</location>
    </subcellularLocation>
</comment>
<evidence type="ECO:0000259" key="7">
    <source>
        <dbReference type="Pfam" id="PF17210"/>
    </source>
</evidence>
<keyword evidence="5" id="KW-0812">Transmembrane</keyword>
<keyword evidence="5" id="KW-0472">Membrane</keyword>
<keyword evidence="2" id="KW-0964">Secreted</keyword>
<protein>
    <submittedName>
        <fullName evidence="8">SdrD B-like domain-containing protein</fullName>
    </submittedName>
</protein>
<evidence type="ECO:0000256" key="2">
    <source>
        <dbReference type="ARBA" id="ARBA00022525"/>
    </source>
</evidence>
<evidence type="ECO:0000256" key="3">
    <source>
        <dbReference type="ARBA" id="ARBA00022729"/>
    </source>
</evidence>
<dbReference type="RefSeq" id="WP_319976173.1">
    <property type="nucleotide sequence ID" value="NZ_JAXAVU010000009.1"/>
</dbReference>
<dbReference type="Gene3D" id="2.60.40.10">
    <property type="entry name" value="Immunoglobulins"/>
    <property type="match status" value="5"/>
</dbReference>
<proteinExistence type="predicted"/>
<feature type="signal peptide" evidence="6">
    <location>
        <begin position="1"/>
        <end position="30"/>
    </location>
</feature>
<sequence length="867" mass="92526">MSGRSISRAVLRFGALTTVAVLTFSTAAFAQDDPASTPPAPVETSAPPSSAPVAPPPAQAEQPESISGVLYADKNTNGQRDPGEEISGGKIDILGGADESAYHSTISGDDGRFAFSGLAPGTYHPTYQLEDGWTVHHANAGGDLFTVKANETTEISVRAERPFREQLTATATFDRESYRLPASATIKLTITNTTNRKINGIKPRCDSRPNGLGSGKNWDALVANGLSLEAGAKREMSIVEEIPEEASLGGVVTLDCSFAPNPGWNGDGPSVHAEAKASGGAGTYTLVLGEDRNADSRIDEQEAARGLKVVLIDPRTGEQVVERTTAADGKVEFSGLPVGEYRVVLVGWWAFTDPAQELLTITGKGGADHRFLKFATPADVRTTMKFDKPRYESHETVTVEFTVKNNGGQTAEGVKLDNSLYSLLIPNEQWGDFGWNGRGVRIPAGESRTFSYSGKIRQFSGGKLTLNGFIKFVGRPDRYFHDFDGTADIIPTSGSVTGLVYEDANRNGRPDAGEAAPDAVVEISGGAPLTYRKTTSDAEGRFSLTDVPSGEYWISYTLAGGWIVHIETGTPQIWVQPGTPLDLTTRADRPYSELLKATVELDKQGYVLGEDARITVTLTNNADREIRGIKHGCNRVGDSNHFGGTSKDPFPAGWGDLNYYEPGVTLAAHETKKIVVTEKVPHGARLKRIALVACDFAPEPGFNTDGPFSFDWASVPGGVGSVKGRLAHDRNNNHVVDPGEAVPGARVLLMTDKENGYQLADSTSDAEGNTRFDQAPPGEFWAWVDGPWQFEGDNGKVDIRADAVTERDLFVVPVPQAAPPPAQQHSTGGTRGALAKTGASVLGLGLLAALLVAFGFGIRVAGRRRTS</sequence>
<organism evidence="8 9">
    <name type="scientific">Lentzea sokolovensis</name>
    <dbReference type="NCBI Taxonomy" id="3095429"/>
    <lineage>
        <taxon>Bacteria</taxon>
        <taxon>Bacillati</taxon>
        <taxon>Actinomycetota</taxon>
        <taxon>Actinomycetes</taxon>
        <taxon>Pseudonocardiales</taxon>
        <taxon>Pseudonocardiaceae</taxon>
        <taxon>Lentzea</taxon>
    </lineage>
</organism>
<comment type="caution">
    <text evidence="8">The sequence shown here is derived from an EMBL/GenBank/DDBJ whole genome shotgun (WGS) entry which is preliminary data.</text>
</comment>
<dbReference type="EMBL" id="JAXAVU010000009">
    <property type="protein sequence ID" value="MDX8143925.1"/>
    <property type="molecule type" value="Genomic_DNA"/>
</dbReference>
<feature type="chain" id="PRO_5046393605" evidence="6">
    <location>
        <begin position="31"/>
        <end position="867"/>
    </location>
</feature>
<dbReference type="Proteomes" id="UP001285352">
    <property type="component" value="Unassembled WGS sequence"/>
</dbReference>
<dbReference type="Pfam" id="PF17210">
    <property type="entry name" value="SdrD_B"/>
    <property type="match status" value="1"/>
</dbReference>
<feature type="transmembrane region" description="Helical" evidence="5">
    <location>
        <begin position="841"/>
        <end position="861"/>
    </location>
</feature>